<dbReference type="Proteomes" id="UP000612585">
    <property type="component" value="Unassembled WGS sequence"/>
</dbReference>
<dbReference type="AlphaFoldDB" id="A0A8J3ZAF4"/>
<reference evidence="3" key="1">
    <citation type="submission" date="2021-01" db="EMBL/GenBank/DDBJ databases">
        <title>Whole genome shotgun sequence of Virgisporangium aurantiacum NBRC 16421.</title>
        <authorList>
            <person name="Komaki H."/>
            <person name="Tamura T."/>
        </authorList>
    </citation>
    <scope>NUCLEOTIDE SEQUENCE</scope>
    <source>
        <strain evidence="3">NBRC 16421</strain>
    </source>
</reference>
<evidence type="ECO:0000313" key="3">
    <source>
        <dbReference type="EMBL" id="GIJ57995.1"/>
    </source>
</evidence>
<evidence type="ECO:0000256" key="1">
    <source>
        <dbReference type="SAM" id="MobiDB-lite"/>
    </source>
</evidence>
<evidence type="ECO:0000256" key="2">
    <source>
        <dbReference type="SAM" id="Phobius"/>
    </source>
</evidence>
<proteinExistence type="predicted"/>
<keyword evidence="2" id="KW-0812">Transmembrane</keyword>
<name>A0A8J3ZAF4_9ACTN</name>
<keyword evidence="2" id="KW-1133">Transmembrane helix</keyword>
<keyword evidence="4" id="KW-1185">Reference proteome</keyword>
<feature type="region of interest" description="Disordered" evidence="1">
    <location>
        <begin position="83"/>
        <end position="104"/>
    </location>
</feature>
<evidence type="ECO:0000313" key="4">
    <source>
        <dbReference type="Proteomes" id="UP000612585"/>
    </source>
</evidence>
<comment type="caution">
    <text evidence="3">The sequence shown here is derived from an EMBL/GenBank/DDBJ whole genome shotgun (WGS) entry which is preliminary data.</text>
</comment>
<keyword evidence="2" id="KW-0472">Membrane</keyword>
<accession>A0A8J3ZAF4</accession>
<sequence>MGLSIIETLVVFAGIPLAVVAVIFGLVYAGSARSNDRRYRPGRPFDFQPVWFLSAPEQQVAAANGHAPTAPAVSGANRLALAKAEESTAGGPVGDTTGGASDRW</sequence>
<dbReference type="EMBL" id="BOPG01000033">
    <property type="protein sequence ID" value="GIJ57995.1"/>
    <property type="molecule type" value="Genomic_DNA"/>
</dbReference>
<protein>
    <submittedName>
        <fullName evidence="3">Uncharacterized protein</fullName>
    </submittedName>
</protein>
<feature type="transmembrane region" description="Helical" evidence="2">
    <location>
        <begin position="6"/>
        <end position="30"/>
    </location>
</feature>
<organism evidence="3 4">
    <name type="scientific">Virgisporangium aurantiacum</name>
    <dbReference type="NCBI Taxonomy" id="175570"/>
    <lineage>
        <taxon>Bacteria</taxon>
        <taxon>Bacillati</taxon>
        <taxon>Actinomycetota</taxon>
        <taxon>Actinomycetes</taxon>
        <taxon>Micromonosporales</taxon>
        <taxon>Micromonosporaceae</taxon>
        <taxon>Virgisporangium</taxon>
    </lineage>
</organism>
<gene>
    <name evidence="3" type="ORF">Vau01_055110</name>
</gene>